<evidence type="ECO:0000256" key="4">
    <source>
        <dbReference type="ARBA" id="ARBA00022692"/>
    </source>
</evidence>
<dbReference type="Pfam" id="PF03994">
    <property type="entry name" value="DUF350"/>
    <property type="match status" value="1"/>
</dbReference>
<keyword evidence="3" id="KW-1003">Cell membrane</keyword>
<evidence type="ECO:0000256" key="2">
    <source>
        <dbReference type="ARBA" id="ARBA00005779"/>
    </source>
</evidence>
<reference evidence="8" key="2">
    <citation type="submission" date="2022-09" db="EMBL/GenBank/DDBJ databases">
        <title>Biosynthetic gene clusters of Dactylosporangioum fulvum.</title>
        <authorList>
            <person name="Caradec T."/>
        </authorList>
    </citation>
    <scope>NUCLEOTIDE SEQUENCE</scope>
    <source>
        <strain evidence="8">NRRL B-16292</strain>
    </source>
</reference>
<comment type="subcellular location">
    <subcellularLocation>
        <location evidence="1">Cell membrane</location>
        <topology evidence="1">Multi-pass membrane protein</topology>
    </subcellularLocation>
</comment>
<feature type="transmembrane region" description="Helical" evidence="7">
    <location>
        <begin position="48"/>
        <end position="66"/>
    </location>
</feature>
<dbReference type="RefSeq" id="WP_259860279.1">
    <property type="nucleotide sequence ID" value="NZ_BAAAST010000023.1"/>
</dbReference>
<keyword evidence="6 7" id="KW-0472">Membrane</keyword>
<evidence type="ECO:0000313" key="8">
    <source>
        <dbReference type="EMBL" id="UWP82509.1"/>
    </source>
</evidence>
<evidence type="ECO:0008006" key="10">
    <source>
        <dbReference type="Google" id="ProtNLM"/>
    </source>
</evidence>
<keyword evidence="4 7" id="KW-0812">Transmembrane</keyword>
<evidence type="ECO:0000256" key="5">
    <source>
        <dbReference type="ARBA" id="ARBA00022989"/>
    </source>
</evidence>
<dbReference type="EMBL" id="CP073720">
    <property type="protein sequence ID" value="UWP82509.1"/>
    <property type="molecule type" value="Genomic_DNA"/>
</dbReference>
<evidence type="ECO:0000313" key="9">
    <source>
        <dbReference type="Proteomes" id="UP001059617"/>
    </source>
</evidence>
<reference evidence="8" key="1">
    <citation type="submission" date="2021-04" db="EMBL/GenBank/DDBJ databases">
        <authorList>
            <person name="Hartkoorn R.C."/>
            <person name="Beaudoing E."/>
            <person name="Hot D."/>
        </authorList>
    </citation>
    <scope>NUCLEOTIDE SEQUENCE</scope>
    <source>
        <strain evidence="8">NRRL B-16292</strain>
    </source>
</reference>
<evidence type="ECO:0000256" key="6">
    <source>
        <dbReference type="ARBA" id="ARBA00023136"/>
    </source>
</evidence>
<evidence type="ECO:0000256" key="7">
    <source>
        <dbReference type="SAM" id="Phobius"/>
    </source>
</evidence>
<gene>
    <name evidence="8" type="ORF">Dfulv_46980</name>
</gene>
<feature type="transmembrane region" description="Helical" evidence="7">
    <location>
        <begin position="221"/>
        <end position="241"/>
    </location>
</feature>
<keyword evidence="5 7" id="KW-1133">Transmembrane helix</keyword>
<accession>A0ABY5VZC0</accession>
<feature type="transmembrane region" description="Helical" evidence="7">
    <location>
        <begin position="148"/>
        <end position="170"/>
    </location>
</feature>
<feature type="transmembrane region" description="Helical" evidence="7">
    <location>
        <begin position="262"/>
        <end position="282"/>
    </location>
</feature>
<evidence type="ECO:0000256" key="1">
    <source>
        <dbReference type="ARBA" id="ARBA00004651"/>
    </source>
</evidence>
<dbReference type="Proteomes" id="UP001059617">
    <property type="component" value="Chromosome"/>
</dbReference>
<feature type="transmembrane region" description="Helical" evidence="7">
    <location>
        <begin position="6"/>
        <end position="27"/>
    </location>
</feature>
<feature type="transmembrane region" description="Helical" evidence="7">
    <location>
        <begin position="182"/>
        <end position="209"/>
    </location>
</feature>
<comment type="similarity">
    <text evidence="2">Belongs to the UPF0719 family.</text>
</comment>
<dbReference type="InterPro" id="IPR007140">
    <property type="entry name" value="DUF350"/>
</dbReference>
<feature type="transmembrane region" description="Helical" evidence="7">
    <location>
        <begin position="121"/>
        <end position="142"/>
    </location>
</feature>
<evidence type="ECO:0000256" key="3">
    <source>
        <dbReference type="ARBA" id="ARBA00022475"/>
    </source>
</evidence>
<feature type="transmembrane region" description="Helical" evidence="7">
    <location>
        <begin position="78"/>
        <end position="101"/>
    </location>
</feature>
<proteinExistence type="inferred from homology"/>
<protein>
    <recommendedName>
        <fullName evidence="10">DUF350 domain-containing protein</fullName>
    </recommendedName>
</protein>
<keyword evidence="9" id="KW-1185">Reference proteome</keyword>
<organism evidence="8 9">
    <name type="scientific">Dactylosporangium fulvum</name>
    <dbReference type="NCBI Taxonomy" id="53359"/>
    <lineage>
        <taxon>Bacteria</taxon>
        <taxon>Bacillati</taxon>
        <taxon>Actinomycetota</taxon>
        <taxon>Actinomycetes</taxon>
        <taxon>Micromonosporales</taxon>
        <taxon>Micromonosporaceae</taxon>
        <taxon>Dactylosporangium</taxon>
    </lineage>
</organism>
<sequence length="287" mass="30115">MEDAAPLIAVLQVLIVVVGVGGGWWLLNALTAFDDHEELWIANNWGYLAQRVGFVFVQVIGMSSLVGQDIDRWSSLAWVGGGFVWATILAALGFMITDWMILRTRHTPLSKLDTVPLSIGLVRLGFYLGLGLVVRATFVGAAPDLGTALLATLVFTVAGIAGLVIAFALHSLVTRGSDLRKAVVAGGVTEGLESAAVLTAVGLILHGAIAGDFTNWGDSLTGFGVALGVAYVGLYVARYVIDWFILTGECTLKTIHAQQQKGAAALLAFLLVMVAVPISAAVNLSVA</sequence>
<name>A0ABY5VZC0_9ACTN</name>